<dbReference type="SUPFAM" id="SSF52540">
    <property type="entry name" value="P-loop containing nucleoside triphosphate hydrolases"/>
    <property type="match status" value="1"/>
</dbReference>
<feature type="domain" description="DEAD-box RNA helicase Q" evidence="11">
    <location>
        <begin position="110"/>
        <end position="138"/>
    </location>
</feature>
<dbReference type="GO" id="GO:0016787">
    <property type="term" value="F:hydrolase activity"/>
    <property type="evidence" value="ECO:0007669"/>
    <property type="project" value="UniProtKB-KW"/>
</dbReference>
<evidence type="ECO:0000256" key="4">
    <source>
        <dbReference type="ARBA" id="ARBA00022806"/>
    </source>
</evidence>
<name>A0ABC8TYZ8_9AQUA</name>
<dbReference type="InterPro" id="IPR044742">
    <property type="entry name" value="DEAD/DEAH_RhlB"/>
</dbReference>
<evidence type="ECO:0000256" key="7">
    <source>
        <dbReference type="PROSITE-ProRule" id="PRU00552"/>
    </source>
</evidence>
<feature type="short sequence motif" description="Q motif" evidence="7">
    <location>
        <begin position="110"/>
        <end position="138"/>
    </location>
</feature>
<keyword evidence="2" id="KW-0547">Nucleotide-binding</keyword>
<dbReference type="GO" id="GO:0005524">
    <property type="term" value="F:ATP binding"/>
    <property type="evidence" value="ECO:0007669"/>
    <property type="project" value="UniProtKB-KW"/>
</dbReference>
<evidence type="ECO:0000256" key="2">
    <source>
        <dbReference type="ARBA" id="ARBA00022741"/>
    </source>
</evidence>
<dbReference type="PANTHER" id="PTHR47963:SF3">
    <property type="entry name" value="DEAD-BOX ATP-DEPENDENT RNA HELICASE 47, MITOCHONDRIAL"/>
    <property type="match status" value="1"/>
</dbReference>
<evidence type="ECO:0000313" key="13">
    <source>
        <dbReference type="Proteomes" id="UP001642360"/>
    </source>
</evidence>
<protein>
    <recommendedName>
        <fullName evidence="1">RNA helicase</fullName>
        <ecNumber evidence="1">3.6.4.13</ecNumber>
    </recommendedName>
</protein>
<dbReference type="EMBL" id="CAUOFW020006168">
    <property type="protein sequence ID" value="CAK9173057.1"/>
    <property type="molecule type" value="Genomic_DNA"/>
</dbReference>
<dbReference type="Gene3D" id="3.40.50.300">
    <property type="entry name" value="P-loop containing nucleotide triphosphate hydrolases"/>
    <property type="match status" value="2"/>
</dbReference>
<evidence type="ECO:0000256" key="3">
    <source>
        <dbReference type="ARBA" id="ARBA00022801"/>
    </source>
</evidence>
<dbReference type="CDD" id="cd18787">
    <property type="entry name" value="SF2_C_DEAD"/>
    <property type="match status" value="1"/>
</dbReference>
<evidence type="ECO:0000256" key="8">
    <source>
        <dbReference type="SAM" id="MobiDB-lite"/>
    </source>
</evidence>
<evidence type="ECO:0000259" key="9">
    <source>
        <dbReference type="PROSITE" id="PS51192"/>
    </source>
</evidence>
<evidence type="ECO:0000256" key="6">
    <source>
        <dbReference type="ARBA" id="ARBA00047984"/>
    </source>
</evidence>
<evidence type="ECO:0000256" key="1">
    <source>
        <dbReference type="ARBA" id="ARBA00012552"/>
    </source>
</evidence>
<dbReference type="Pfam" id="PF00271">
    <property type="entry name" value="Helicase_C"/>
    <property type="match status" value="1"/>
</dbReference>
<organism evidence="12 13">
    <name type="scientific">Ilex paraguariensis</name>
    <name type="common">yerba mate</name>
    <dbReference type="NCBI Taxonomy" id="185542"/>
    <lineage>
        <taxon>Eukaryota</taxon>
        <taxon>Viridiplantae</taxon>
        <taxon>Streptophyta</taxon>
        <taxon>Embryophyta</taxon>
        <taxon>Tracheophyta</taxon>
        <taxon>Spermatophyta</taxon>
        <taxon>Magnoliopsida</taxon>
        <taxon>eudicotyledons</taxon>
        <taxon>Gunneridae</taxon>
        <taxon>Pentapetalae</taxon>
        <taxon>asterids</taxon>
        <taxon>campanulids</taxon>
        <taxon>Aquifoliales</taxon>
        <taxon>Aquifoliaceae</taxon>
        <taxon>Ilex</taxon>
    </lineage>
</organism>
<dbReference type="SMART" id="SM00490">
    <property type="entry name" value="HELICc"/>
    <property type="match status" value="1"/>
</dbReference>
<comment type="caution">
    <text evidence="12">The sequence shown here is derived from an EMBL/GenBank/DDBJ whole genome shotgun (WGS) entry which is preliminary data.</text>
</comment>
<feature type="domain" description="Helicase ATP-binding" evidence="9">
    <location>
        <begin position="141"/>
        <end position="342"/>
    </location>
</feature>
<feature type="region of interest" description="Disordered" evidence="8">
    <location>
        <begin position="357"/>
        <end position="376"/>
    </location>
</feature>
<dbReference type="InterPro" id="IPR011545">
    <property type="entry name" value="DEAD/DEAH_box_helicase_dom"/>
</dbReference>
<keyword evidence="3" id="KW-0378">Hydrolase</keyword>
<dbReference type="Proteomes" id="UP001642360">
    <property type="component" value="Unassembled WGS sequence"/>
</dbReference>
<evidence type="ECO:0000259" key="10">
    <source>
        <dbReference type="PROSITE" id="PS51194"/>
    </source>
</evidence>
<reference evidence="12 13" key="1">
    <citation type="submission" date="2024-02" db="EMBL/GenBank/DDBJ databases">
        <authorList>
            <person name="Vignale AGUSTIN F."/>
            <person name="Sosa J E."/>
            <person name="Modenutti C."/>
        </authorList>
    </citation>
    <scope>NUCLEOTIDE SEQUENCE [LARGE SCALE GENOMIC DNA]</scope>
</reference>
<dbReference type="EC" id="3.6.4.13" evidence="1"/>
<dbReference type="PROSITE" id="PS51192">
    <property type="entry name" value="HELICASE_ATP_BIND_1"/>
    <property type="match status" value="1"/>
</dbReference>
<dbReference type="InterPro" id="IPR014014">
    <property type="entry name" value="RNA_helicase_DEAD_Q_motif"/>
</dbReference>
<dbReference type="SMART" id="SM00487">
    <property type="entry name" value="DEXDc"/>
    <property type="match status" value="1"/>
</dbReference>
<evidence type="ECO:0000313" key="12">
    <source>
        <dbReference type="EMBL" id="CAK9173057.1"/>
    </source>
</evidence>
<dbReference type="Pfam" id="PF00270">
    <property type="entry name" value="DEAD"/>
    <property type="match status" value="1"/>
</dbReference>
<dbReference type="InterPro" id="IPR001650">
    <property type="entry name" value="Helicase_C-like"/>
</dbReference>
<evidence type="ECO:0000259" key="11">
    <source>
        <dbReference type="PROSITE" id="PS51195"/>
    </source>
</evidence>
<feature type="domain" description="Helicase C-terminal" evidence="10">
    <location>
        <begin position="402"/>
        <end position="546"/>
    </location>
</feature>
<accession>A0ABC8TYZ8</accession>
<evidence type="ECO:0000256" key="5">
    <source>
        <dbReference type="ARBA" id="ARBA00022840"/>
    </source>
</evidence>
<dbReference type="InterPro" id="IPR014001">
    <property type="entry name" value="Helicase_ATP-bd"/>
</dbReference>
<keyword evidence="13" id="KW-1185">Reference proteome</keyword>
<keyword evidence="5" id="KW-0067">ATP-binding</keyword>
<comment type="catalytic activity">
    <reaction evidence="6">
        <text>ATP + H2O = ADP + phosphate + H(+)</text>
        <dbReference type="Rhea" id="RHEA:13065"/>
        <dbReference type="ChEBI" id="CHEBI:15377"/>
        <dbReference type="ChEBI" id="CHEBI:15378"/>
        <dbReference type="ChEBI" id="CHEBI:30616"/>
        <dbReference type="ChEBI" id="CHEBI:43474"/>
        <dbReference type="ChEBI" id="CHEBI:456216"/>
        <dbReference type="EC" id="3.6.4.13"/>
    </reaction>
</comment>
<dbReference type="InterPro" id="IPR027417">
    <property type="entry name" value="P-loop_NTPase"/>
</dbReference>
<sequence>MASLGAARFLPLGESLCLRKLSRFSRVATFHRSVRFLSRADRENGPLTLASVGFKSELQATDKDERNKLEPLVSTVEVAKPKMKAVWNNAVKAVRGKETLEAEFAPFSAKSFSELGLPLWLIERLDREGFTVPTDVQSSAIPTIFKDHDVVIQSYTGSGKTLAYLLPILSEVGPLKKEPSNGDKPRKNIDIKAVIVAPSRELGMQIVREVEKLLGPEDKKLVQQLVGGANRSRQEEALKKNKPAIVVGTPGRIAEISVTGKLHTHGCRYLVLDEVDELLSFNFREDMHRILEHVGRKSGAGPRSSKSPITRRPERQTIMVSATVPFSVIRAAQSWGQDPLLVQAKSVLPLESVPPSGHVNLPGSSSSPSSTSNLQTQATIKSLPPALKHYYYVTRLQHKVDTLRRCVHALDAKSVIAFMNHTKQLKDAVFKLEARGINAAELHGDLGKLARSTILKKFKKGEVRVLVTNELSARGLDVSECDLVVNLDLPTDSIHYAHRAGRTGRLGRKGTVVTICEESEVFVVKKLQKQLGLPIQSCDFAEGKFVVEGEKTLDV</sequence>
<proteinExistence type="predicted"/>
<dbReference type="AlphaFoldDB" id="A0ABC8TYZ8"/>
<gene>
    <name evidence="12" type="ORF">ILEXP_LOCUS42805</name>
</gene>
<dbReference type="InterPro" id="IPR050547">
    <property type="entry name" value="DEAD_box_RNA_helicases"/>
</dbReference>
<dbReference type="CDD" id="cd00268">
    <property type="entry name" value="DEADc"/>
    <property type="match status" value="1"/>
</dbReference>
<dbReference type="PANTHER" id="PTHR47963">
    <property type="entry name" value="DEAD-BOX ATP-DEPENDENT RNA HELICASE 47, MITOCHONDRIAL"/>
    <property type="match status" value="1"/>
</dbReference>
<dbReference type="PROSITE" id="PS51195">
    <property type="entry name" value="Q_MOTIF"/>
    <property type="match status" value="1"/>
</dbReference>
<dbReference type="PROSITE" id="PS51194">
    <property type="entry name" value="HELICASE_CTER"/>
    <property type="match status" value="1"/>
</dbReference>
<dbReference type="GO" id="GO:0003724">
    <property type="term" value="F:RNA helicase activity"/>
    <property type="evidence" value="ECO:0007669"/>
    <property type="project" value="UniProtKB-EC"/>
</dbReference>
<keyword evidence="4" id="KW-0347">Helicase</keyword>